<sequence>MSQTKKKLSSQTKNISKPNYLLETKDVPNGRRRDPAEPPGFRPTYRNMIFGAPDSGVPSQAPLSRKIRPEQKRKRNLAHQRGEVAPWTGPIREPLYKNTREGRREEYRNRPIVPCAVLSNGPVIIGPSPEQREINFRRVLDRFAATDPPPSTYQLSPADIAEYHRLLNTPCQDYRITRGLLHGPRQRQPIVPVQAVPREEGAVATEEEKGAVGGEDKKEEGAVGGEDSEEVEALQLLYESLSIEEPIQAPIPPTPKPTEPTRQGWEEEDTSSIQLTEEVTAHLEQLTVLPNYLLETKDVPNGRRRDPAEPPGFRPTYENIIFGAPDRSRAAY</sequence>
<feature type="compositionally biased region" description="Basic and acidic residues" evidence="1">
    <location>
        <begin position="295"/>
        <end position="308"/>
    </location>
</feature>
<dbReference type="KEGG" id="dpx:DAPPUDRAFT_241835"/>
<evidence type="ECO:0000256" key="1">
    <source>
        <dbReference type="SAM" id="MobiDB-lite"/>
    </source>
</evidence>
<feature type="compositionally biased region" description="Pro residues" evidence="1">
    <location>
        <begin position="249"/>
        <end position="258"/>
    </location>
</feature>
<dbReference type="Proteomes" id="UP000000305">
    <property type="component" value="Unassembled WGS sequence"/>
</dbReference>
<name>E9GF70_DAPPU</name>
<feature type="region of interest" description="Disordered" evidence="1">
    <location>
        <begin position="197"/>
        <end position="229"/>
    </location>
</feature>
<feature type="region of interest" description="Disordered" evidence="1">
    <location>
        <begin position="293"/>
        <end position="332"/>
    </location>
</feature>
<proteinExistence type="predicted"/>
<reference evidence="2 3" key="1">
    <citation type="journal article" date="2011" name="Science">
        <title>The ecoresponsive genome of Daphnia pulex.</title>
        <authorList>
            <person name="Colbourne J.K."/>
            <person name="Pfrender M.E."/>
            <person name="Gilbert D."/>
            <person name="Thomas W.K."/>
            <person name="Tucker A."/>
            <person name="Oakley T.H."/>
            <person name="Tokishita S."/>
            <person name="Aerts A."/>
            <person name="Arnold G.J."/>
            <person name="Basu M.K."/>
            <person name="Bauer D.J."/>
            <person name="Caceres C.E."/>
            <person name="Carmel L."/>
            <person name="Casola C."/>
            <person name="Choi J.H."/>
            <person name="Detter J.C."/>
            <person name="Dong Q."/>
            <person name="Dusheyko S."/>
            <person name="Eads B.D."/>
            <person name="Frohlich T."/>
            <person name="Geiler-Samerotte K.A."/>
            <person name="Gerlach D."/>
            <person name="Hatcher P."/>
            <person name="Jogdeo S."/>
            <person name="Krijgsveld J."/>
            <person name="Kriventseva E.V."/>
            <person name="Kultz D."/>
            <person name="Laforsch C."/>
            <person name="Lindquist E."/>
            <person name="Lopez J."/>
            <person name="Manak J.R."/>
            <person name="Muller J."/>
            <person name="Pangilinan J."/>
            <person name="Patwardhan R.P."/>
            <person name="Pitluck S."/>
            <person name="Pritham E.J."/>
            <person name="Rechtsteiner A."/>
            <person name="Rho M."/>
            <person name="Rogozin I.B."/>
            <person name="Sakarya O."/>
            <person name="Salamov A."/>
            <person name="Schaack S."/>
            <person name="Shapiro H."/>
            <person name="Shiga Y."/>
            <person name="Skalitzky C."/>
            <person name="Smith Z."/>
            <person name="Souvorov A."/>
            <person name="Sung W."/>
            <person name="Tang Z."/>
            <person name="Tsuchiya D."/>
            <person name="Tu H."/>
            <person name="Vos H."/>
            <person name="Wang M."/>
            <person name="Wolf Y.I."/>
            <person name="Yamagata H."/>
            <person name="Yamada T."/>
            <person name="Ye Y."/>
            <person name="Shaw J.R."/>
            <person name="Andrews J."/>
            <person name="Crease T.J."/>
            <person name="Tang H."/>
            <person name="Lucas S.M."/>
            <person name="Robertson H.M."/>
            <person name="Bork P."/>
            <person name="Koonin E.V."/>
            <person name="Zdobnov E.M."/>
            <person name="Grigoriev I.V."/>
            <person name="Lynch M."/>
            <person name="Boore J.L."/>
        </authorList>
    </citation>
    <scope>NUCLEOTIDE SEQUENCE [LARGE SCALE GENOMIC DNA]</scope>
</reference>
<dbReference type="InParanoid" id="E9GF70"/>
<dbReference type="HOGENOM" id="CLU_072413_0_0_1"/>
<evidence type="ECO:0000313" key="3">
    <source>
        <dbReference type="Proteomes" id="UP000000305"/>
    </source>
</evidence>
<protein>
    <submittedName>
        <fullName evidence="2">Uncharacterized protein</fullName>
    </submittedName>
</protein>
<organism evidence="2 3">
    <name type="scientific">Daphnia pulex</name>
    <name type="common">Water flea</name>
    <dbReference type="NCBI Taxonomy" id="6669"/>
    <lineage>
        <taxon>Eukaryota</taxon>
        <taxon>Metazoa</taxon>
        <taxon>Ecdysozoa</taxon>
        <taxon>Arthropoda</taxon>
        <taxon>Crustacea</taxon>
        <taxon>Branchiopoda</taxon>
        <taxon>Diplostraca</taxon>
        <taxon>Cladocera</taxon>
        <taxon>Anomopoda</taxon>
        <taxon>Daphniidae</taxon>
        <taxon>Daphnia</taxon>
    </lineage>
</organism>
<accession>E9GF70</accession>
<feature type="compositionally biased region" description="Basic and acidic residues" evidence="1">
    <location>
        <begin position="23"/>
        <end position="36"/>
    </location>
</feature>
<feature type="compositionally biased region" description="Basic and acidic residues" evidence="1">
    <location>
        <begin position="197"/>
        <end position="221"/>
    </location>
</feature>
<feature type="region of interest" description="Disordered" evidence="1">
    <location>
        <begin position="1"/>
        <end position="80"/>
    </location>
</feature>
<feature type="region of interest" description="Disordered" evidence="1">
    <location>
        <begin position="244"/>
        <end position="273"/>
    </location>
</feature>
<dbReference type="AlphaFoldDB" id="E9GF70"/>
<keyword evidence="3" id="KW-1185">Reference proteome</keyword>
<dbReference type="EMBL" id="GL732542">
    <property type="protein sequence ID" value="EFX81862.1"/>
    <property type="molecule type" value="Genomic_DNA"/>
</dbReference>
<gene>
    <name evidence="2" type="ORF">DAPPUDRAFT_241835</name>
</gene>
<evidence type="ECO:0000313" key="2">
    <source>
        <dbReference type="EMBL" id="EFX81862.1"/>
    </source>
</evidence>